<accession>A0A8J3WIE5</accession>
<gene>
    <name evidence="1" type="ORF">Psi01_23140</name>
</gene>
<dbReference type="AlphaFoldDB" id="A0A8J3WIE5"/>
<dbReference type="EMBL" id="BOOJ01000022">
    <property type="protein sequence ID" value="GIH91684.1"/>
    <property type="molecule type" value="Genomic_DNA"/>
</dbReference>
<sequence length="114" mass="12908">MSTLKASQHAYQVELLTALRGELIDRNTTAVLIVDQKGRPCLDVTDHAFRTRRVYVHLAFQWFYWGDQADERVSCLHLLPAADQIVVAARTGWHEGEQGDLGLDLTKIIDAYRG</sequence>
<evidence type="ECO:0000313" key="2">
    <source>
        <dbReference type="Proteomes" id="UP000619788"/>
    </source>
</evidence>
<organism evidence="1 2">
    <name type="scientific">Planobispora siamensis</name>
    <dbReference type="NCBI Taxonomy" id="936338"/>
    <lineage>
        <taxon>Bacteria</taxon>
        <taxon>Bacillati</taxon>
        <taxon>Actinomycetota</taxon>
        <taxon>Actinomycetes</taxon>
        <taxon>Streptosporangiales</taxon>
        <taxon>Streptosporangiaceae</taxon>
        <taxon>Planobispora</taxon>
    </lineage>
</organism>
<comment type="caution">
    <text evidence="1">The sequence shown here is derived from an EMBL/GenBank/DDBJ whole genome shotgun (WGS) entry which is preliminary data.</text>
</comment>
<keyword evidence="2" id="KW-1185">Reference proteome</keyword>
<dbReference type="Proteomes" id="UP000619788">
    <property type="component" value="Unassembled WGS sequence"/>
</dbReference>
<evidence type="ECO:0000313" key="1">
    <source>
        <dbReference type="EMBL" id="GIH91684.1"/>
    </source>
</evidence>
<proteinExistence type="predicted"/>
<protein>
    <submittedName>
        <fullName evidence="1">Uncharacterized protein</fullName>
    </submittedName>
</protein>
<name>A0A8J3WIE5_9ACTN</name>
<reference evidence="1 2" key="1">
    <citation type="submission" date="2021-01" db="EMBL/GenBank/DDBJ databases">
        <title>Whole genome shotgun sequence of Planobispora siamensis NBRC 107568.</title>
        <authorList>
            <person name="Komaki H."/>
            <person name="Tamura T."/>
        </authorList>
    </citation>
    <scope>NUCLEOTIDE SEQUENCE [LARGE SCALE GENOMIC DNA]</scope>
    <source>
        <strain evidence="1 2">NBRC 107568</strain>
    </source>
</reference>